<dbReference type="Proteomes" id="UP000054241">
    <property type="component" value="Unassembled WGS sequence"/>
</dbReference>
<dbReference type="OrthoDB" id="142939at2"/>
<reference evidence="1 2" key="1">
    <citation type="submission" date="2015-10" db="EMBL/GenBank/DDBJ databases">
        <title>Draft genome sequence of Streptomyces cellostaticus DSM 40189, type strain for the species Streptomyces cellostaticus.</title>
        <authorList>
            <person name="Ruckert C."/>
            <person name="Winkler A."/>
            <person name="Kalinowski J."/>
            <person name="Kampfer P."/>
            <person name="Glaeser S."/>
        </authorList>
    </citation>
    <scope>NUCLEOTIDE SEQUENCE [LARGE SCALE GENOMIC DNA]</scope>
    <source>
        <strain evidence="1 2">DSM 40189</strain>
    </source>
</reference>
<dbReference type="InterPro" id="IPR022454">
    <property type="entry name" value="CHP03883_F420-assoc"/>
</dbReference>
<protein>
    <submittedName>
        <fullName evidence="1">Coenzyme F420 biosynthesis-associated protein</fullName>
    </submittedName>
</protein>
<organism evidence="1 2">
    <name type="scientific">Streptomyces cellostaticus</name>
    <dbReference type="NCBI Taxonomy" id="67285"/>
    <lineage>
        <taxon>Bacteria</taxon>
        <taxon>Bacillati</taxon>
        <taxon>Actinomycetota</taxon>
        <taxon>Actinomycetes</taxon>
        <taxon>Kitasatosporales</taxon>
        <taxon>Streptomycetaceae</taxon>
        <taxon>Streptomyces</taxon>
    </lineage>
</organism>
<dbReference type="EMBL" id="LMWL01000064">
    <property type="protein sequence ID" value="KUM92218.1"/>
    <property type="molecule type" value="Genomic_DNA"/>
</dbReference>
<dbReference type="SUPFAM" id="SSF55486">
    <property type="entry name" value="Metalloproteases ('zincins'), catalytic domain"/>
    <property type="match status" value="1"/>
</dbReference>
<sequence>MTSFGGTASSGMVDWNLAVATATRLVRPGPDVSRDEARAVVAELRRHAKASEQHVRGFTRMGTEETHDTPVLVVDRPGWVRANVAGFREILKPLLDKMEERRGSSPSGAVLGAVGGKVTGVELGMLLSFLSSRVLGQYETFAPATRDLPAGGPAGSPNGGGRLLLVAPNIVHVERELDVEPHDFRLWVCLHEETHRTQFTAVPWLRDHLEGEIQSFLAETDVDPMTVLERVREAAQSLAGGRPEGEEDDGGRSFVELVQTPVQREILGRLTAVMSLLEGHADFVMDGVGPDVVPSVAEIREKFQQRRAKGASRLDLALRKLLGLDAKLRQYRDGERFVRAVVEEVGMDGFNRVWTSPNTLPTKAEIAKPADWVARVHRKPES</sequence>
<evidence type="ECO:0000313" key="1">
    <source>
        <dbReference type="EMBL" id="KUM92218.1"/>
    </source>
</evidence>
<name>A0A101NF98_9ACTN</name>
<dbReference type="Gene3D" id="1.20.150.30">
    <property type="entry name" value="Zincin-like metallopeptidase, N-terminal domain"/>
    <property type="match status" value="1"/>
</dbReference>
<gene>
    <name evidence="1" type="ORF">AQI88_32990</name>
</gene>
<dbReference type="AlphaFoldDB" id="A0A101NF98"/>
<dbReference type="NCBIfam" id="TIGR03624">
    <property type="entry name" value="putative hydrolase"/>
    <property type="match status" value="1"/>
</dbReference>
<dbReference type="STRING" id="67285.AQI88_32990"/>
<dbReference type="PANTHER" id="PTHR39420:SF1">
    <property type="entry name" value="HYDROLASE"/>
    <property type="match status" value="1"/>
</dbReference>
<dbReference type="RefSeq" id="WP_067006241.1">
    <property type="nucleotide sequence ID" value="NZ_BNDU01000006.1"/>
</dbReference>
<dbReference type="PANTHER" id="PTHR39420">
    <property type="match status" value="1"/>
</dbReference>
<proteinExistence type="predicted"/>
<comment type="caution">
    <text evidence="1">The sequence shown here is derived from an EMBL/GenBank/DDBJ whole genome shotgun (WGS) entry which is preliminary data.</text>
</comment>
<dbReference type="NCBIfam" id="TIGR03883">
    <property type="entry name" value="DUF2342_F420"/>
    <property type="match status" value="1"/>
</dbReference>
<dbReference type="InterPro" id="IPR042271">
    <property type="entry name" value="Zinicin_2_N"/>
</dbReference>
<keyword evidence="2" id="KW-1185">Reference proteome</keyword>
<evidence type="ECO:0000313" key="2">
    <source>
        <dbReference type="Proteomes" id="UP000054241"/>
    </source>
</evidence>
<accession>A0A101NF98</accession>
<dbReference type="Pfam" id="PF10103">
    <property type="entry name" value="Zincin_2"/>
    <property type="match status" value="1"/>
</dbReference>
<dbReference type="InterPro" id="IPR018766">
    <property type="entry name" value="Zinicin_2"/>
</dbReference>